<sequence length="183" mass="20315">MYNIAWDIVSGSAIKHSVLHFLIRSFSLSFIFVLAEHIMSDVRAKYLACNSEIYGILVTTTFVLPAWNDTIQLLTFTGVVRVVDDAGQNKDPPTLFTRHLIATFAEALSCRFLSNLLSSSATSRFSCTGPHRGLGIPAHVNSALSWLRMFRARDERVHSVFIFWPTANAIFRASVVAGIHIGT</sequence>
<dbReference type="EMBL" id="JABBWG010000013">
    <property type="protein sequence ID" value="KAG1817533.1"/>
    <property type="molecule type" value="Genomic_DNA"/>
</dbReference>
<dbReference type="Proteomes" id="UP000807769">
    <property type="component" value="Unassembled WGS sequence"/>
</dbReference>
<dbReference type="RefSeq" id="XP_041193775.1">
    <property type="nucleotide sequence ID" value="XM_041342400.1"/>
</dbReference>
<comment type="caution">
    <text evidence="1">The sequence shown here is derived from an EMBL/GenBank/DDBJ whole genome shotgun (WGS) entry which is preliminary data.</text>
</comment>
<organism evidence="1 2">
    <name type="scientific">Suillus subaureus</name>
    <dbReference type="NCBI Taxonomy" id="48587"/>
    <lineage>
        <taxon>Eukaryota</taxon>
        <taxon>Fungi</taxon>
        <taxon>Dikarya</taxon>
        <taxon>Basidiomycota</taxon>
        <taxon>Agaricomycotina</taxon>
        <taxon>Agaricomycetes</taxon>
        <taxon>Agaricomycetidae</taxon>
        <taxon>Boletales</taxon>
        <taxon>Suillineae</taxon>
        <taxon>Suillaceae</taxon>
        <taxon>Suillus</taxon>
    </lineage>
</organism>
<dbReference type="GeneID" id="64636416"/>
<evidence type="ECO:0000313" key="2">
    <source>
        <dbReference type="Proteomes" id="UP000807769"/>
    </source>
</evidence>
<dbReference type="AlphaFoldDB" id="A0A9P7ED90"/>
<reference evidence="1" key="1">
    <citation type="journal article" date="2020" name="New Phytol.">
        <title>Comparative genomics reveals dynamic genome evolution in host specialist ectomycorrhizal fungi.</title>
        <authorList>
            <person name="Lofgren L.A."/>
            <person name="Nguyen N.H."/>
            <person name="Vilgalys R."/>
            <person name="Ruytinx J."/>
            <person name="Liao H.L."/>
            <person name="Branco S."/>
            <person name="Kuo A."/>
            <person name="LaButti K."/>
            <person name="Lipzen A."/>
            <person name="Andreopoulos W."/>
            <person name="Pangilinan J."/>
            <person name="Riley R."/>
            <person name="Hundley H."/>
            <person name="Na H."/>
            <person name="Barry K."/>
            <person name="Grigoriev I.V."/>
            <person name="Stajich J.E."/>
            <person name="Kennedy P.G."/>
        </authorList>
    </citation>
    <scope>NUCLEOTIDE SEQUENCE</scope>
    <source>
        <strain evidence="1">MN1</strain>
    </source>
</reference>
<gene>
    <name evidence="1" type="ORF">BJ212DRAFT_1587236</name>
</gene>
<evidence type="ECO:0000313" key="1">
    <source>
        <dbReference type="EMBL" id="KAG1817533.1"/>
    </source>
</evidence>
<proteinExistence type="predicted"/>
<accession>A0A9P7ED90</accession>
<name>A0A9P7ED90_9AGAM</name>
<keyword evidence="2" id="KW-1185">Reference proteome</keyword>
<protein>
    <submittedName>
        <fullName evidence="1">Uncharacterized protein</fullName>
    </submittedName>
</protein>